<reference evidence="6 7" key="2">
    <citation type="submission" date="2025-04" db="UniProtKB">
        <authorList>
            <consortium name="RefSeq"/>
        </authorList>
    </citation>
    <scope>IDENTIFICATION</scope>
    <source>
        <tissue evidence="6 7">Young leaves</tissue>
    </source>
</reference>
<keyword evidence="5" id="KW-1185">Reference proteome</keyword>
<sequence length="334" mass="35597">MAPKRRVVRTVRKSTAKSKTPASKSAAAAAKTPASQSTPSVTPPRPADSATPISPAATESPSGYSGRTAAAETPAADPASAPENVTPKASEPGSSAPENVTPKTSEPVASETVKVVKKNIIKKRVPTKASSAAKEEEKAQEAAVDLVAAAAAEIDLPVSAAEETPAQQSEPKKAGADEAVSVDHAQQEDAMETENPDSREENKDVLVEQHKGEAVEAATRAAPGDDEVGISERQRRRKTEIFIGGLDRDAKEEEDISGVFGKVGEIVEVRMMMDGQTGKNKGYCFLRYKEAAQAMKAVAEFAKVEALLYKTIHMCYLDESMLLLQWAMMHWNLI</sequence>
<keyword evidence="1 2" id="KW-0694">RNA-binding</keyword>
<evidence type="ECO:0000256" key="3">
    <source>
        <dbReference type="SAM" id="MobiDB-lite"/>
    </source>
</evidence>
<dbReference type="RefSeq" id="XP_038970230.1">
    <property type="nucleotide sequence ID" value="XM_039114302.1"/>
</dbReference>
<dbReference type="GeneID" id="103716167"/>
<evidence type="ECO:0000313" key="7">
    <source>
        <dbReference type="RefSeq" id="XP_038970229.1"/>
    </source>
</evidence>
<feature type="compositionally biased region" description="Low complexity" evidence="3">
    <location>
        <begin position="68"/>
        <end position="83"/>
    </location>
</feature>
<evidence type="ECO:0000259" key="4">
    <source>
        <dbReference type="PROSITE" id="PS50102"/>
    </source>
</evidence>
<reference evidence="5" key="1">
    <citation type="journal article" date="2019" name="Nat. Commun.">
        <title>Genome-wide association mapping of date palm fruit traits.</title>
        <authorList>
            <person name="Hazzouri K.M."/>
            <person name="Gros-Balthazard M."/>
            <person name="Flowers J.M."/>
            <person name="Copetti D."/>
            <person name="Lemansour A."/>
            <person name="Lebrun M."/>
            <person name="Masmoudi K."/>
            <person name="Ferrand S."/>
            <person name="Dhar M.I."/>
            <person name="Fresquez Z.A."/>
            <person name="Rosas U."/>
            <person name="Zhang J."/>
            <person name="Talag J."/>
            <person name="Lee S."/>
            <person name="Kudrna D."/>
            <person name="Powell R.F."/>
            <person name="Leitch I.J."/>
            <person name="Krueger R.R."/>
            <person name="Wing R.A."/>
            <person name="Amiri K.M.A."/>
            <person name="Purugganan M.D."/>
        </authorList>
    </citation>
    <scope>NUCLEOTIDE SEQUENCE [LARGE SCALE GENOMIC DNA]</scope>
    <source>
        <strain evidence="5">cv. Khalas</strain>
    </source>
</reference>
<dbReference type="GO" id="GO:0003723">
    <property type="term" value="F:RNA binding"/>
    <property type="evidence" value="ECO:0007669"/>
    <property type="project" value="UniProtKB-UniRule"/>
</dbReference>
<feature type="domain" description="RRM" evidence="4">
    <location>
        <begin position="239"/>
        <end position="319"/>
    </location>
</feature>
<feature type="compositionally biased region" description="Low complexity" evidence="3">
    <location>
        <begin position="17"/>
        <end position="40"/>
    </location>
</feature>
<dbReference type="SUPFAM" id="SSF54928">
    <property type="entry name" value="RNA-binding domain, RBD"/>
    <property type="match status" value="1"/>
</dbReference>
<proteinExistence type="predicted"/>
<dbReference type="RefSeq" id="XP_038970229.1">
    <property type="nucleotide sequence ID" value="XM_039114301.1"/>
</dbReference>
<evidence type="ECO:0000256" key="1">
    <source>
        <dbReference type="ARBA" id="ARBA00022884"/>
    </source>
</evidence>
<feature type="region of interest" description="Disordered" evidence="3">
    <location>
        <begin position="158"/>
        <end position="202"/>
    </location>
</feature>
<dbReference type="Pfam" id="PF00076">
    <property type="entry name" value="RRM_1"/>
    <property type="match status" value="1"/>
</dbReference>
<organism evidence="5 8">
    <name type="scientific">Phoenix dactylifera</name>
    <name type="common">Date palm</name>
    <dbReference type="NCBI Taxonomy" id="42345"/>
    <lineage>
        <taxon>Eukaryota</taxon>
        <taxon>Viridiplantae</taxon>
        <taxon>Streptophyta</taxon>
        <taxon>Embryophyta</taxon>
        <taxon>Tracheophyta</taxon>
        <taxon>Spermatophyta</taxon>
        <taxon>Magnoliopsida</taxon>
        <taxon>Liliopsida</taxon>
        <taxon>Arecaceae</taxon>
        <taxon>Coryphoideae</taxon>
        <taxon>Phoeniceae</taxon>
        <taxon>Phoenix</taxon>
    </lineage>
</organism>
<gene>
    <name evidence="6 7 8" type="primary">LOC103716167</name>
</gene>
<feature type="compositionally biased region" description="Basic residues" evidence="3">
    <location>
        <begin position="1"/>
        <end position="16"/>
    </location>
</feature>
<dbReference type="InterPro" id="IPR012677">
    <property type="entry name" value="Nucleotide-bd_a/b_plait_sf"/>
</dbReference>
<feature type="compositionally biased region" description="Basic residues" evidence="3">
    <location>
        <begin position="115"/>
        <end position="126"/>
    </location>
</feature>
<name>A0A8B8Z856_PHODC</name>
<evidence type="ECO:0000313" key="6">
    <source>
        <dbReference type="RefSeq" id="XP_038970228.1"/>
    </source>
</evidence>
<dbReference type="RefSeq" id="XP_038970228.1">
    <property type="nucleotide sequence ID" value="XM_039114300.1"/>
</dbReference>
<dbReference type="PROSITE" id="PS50102">
    <property type="entry name" value="RRM"/>
    <property type="match status" value="1"/>
</dbReference>
<feature type="region of interest" description="Disordered" evidence="3">
    <location>
        <begin position="1"/>
        <end position="142"/>
    </location>
</feature>
<dbReference type="SMART" id="SM00360">
    <property type="entry name" value="RRM"/>
    <property type="match status" value="1"/>
</dbReference>
<dbReference type="InterPro" id="IPR000504">
    <property type="entry name" value="RRM_dom"/>
</dbReference>
<evidence type="ECO:0000313" key="8">
    <source>
        <dbReference type="RefSeq" id="XP_038970230.1"/>
    </source>
</evidence>
<dbReference type="Proteomes" id="UP000228380">
    <property type="component" value="Chromosome 16"/>
</dbReference>
<feature type="compositionally biased region" description="Polar residues" evidence="3">
    <location>
        <begin position="92"/>
        <end position="104"/>
    </location>
</feature>
<dbReference type="AlphaFoldDB" id="A0A8B8Z856"/>
<accession>A0A8B8Z856</accession>
<dbReference type="Gene3D" id="3.30.70.330">
    <property type="match status" value="1"/>
</dbReference>
<evidence type="ECO:0000256" key="2">
    <source>
        <dbReference type="PROSITE-ProRule" id="PRU00176"/>
    </source>
</evidence>
<dbReference type="CDD" id="cd00590">
    <property type="entry name" value="RRM_SF"/>
    <property type="match status" value="1"/>
</dbReference>
<protein>
    <submittedName>
        <fullName evidence="6 7">Protein gar2-like isoform X2</fullName>
    </submittedName>
</protein>
<dbReference type="PANTHER" id="PTHR21245">
    <property type="entry name" value="HETEROGENEOUS NUCLEAR RIBONUCLEOPROTEIN"/>
    <property type="match status" value="1"/>
</dbReference>
<evidence type="ECO:0000313" key="5">
    <source>
        <dbReference type="Proteomes" id="UP000228380"/>
    </source>
</evidence>
<dbReference type="InterPro" id="IPR035979">
    <property type="entry name" value="RBD_domain_sf"/>
</dbReference>